<keyword evidence="13" id="KW-0966">Cell projection</keyword>
<evidence type="ECO:0000256" key="13">
    <source>
        <dbReference type="ARBA" id="ARBA00023273"/>
    </source>
</evidence>
<evidence type="ECO:0000256" key="4">
    <source>
        <dbReference type="ARBA" id="ARBA00022448"/>
    </source>
</evidence>
<dbReference type="GO" id="GO:0031514">
    <property type="term" value="C:motile cilium"/>
    <property type="evidence" value="ECO:0007669"/>
    <property type="project" value="UniProtKB-SubCell"/>
</dbReference>
<organism evidence="19">
    <name type="scientific">Arion vulgaris</name>
    <dbReference type="NCBI Taxonomy" id="1028688"/>
    <lineage>
        <taxon>Eukaryota</taxon>
        <taxon>Metazoa</taxon>
        <taxon>Spiralia</taxon>
        <taxon>Lophotrochozoa</taxon>
        <taxon>Mollusca</taxon>
        <taxon>Gastropoda</taxon>
        <taxon>Heterobranchia</taxon>
        <taxon>Euthyneura</taxon>
        <taxon>Panpulmonata</taxon>
        <taxon>Eupulmonata</taxon>
        <taxon>Stylommatophora</taxon>
        <taxon>Helicina</taxon>
        <taxon>Arionoidea</taxon>
        <taxon>Arionidae</taxon>
        <taxon>Arion</taxon>
    </lineage>
</organism>
<proteinExistence type="predicted"/>
<keyword evidence="5" id="KW-0963">Cytoplasm</keyword>
<dbReference type="Pfam" id="PF01852">
    <property type="entry name" value="START"/>
    <property type="match status" value="1"/>
</dbReference>
<keyword evidence="7" id="KW-0282">Flagellum</keyword>
<gene>
    <name evidence="19" type="primary">ORF64023</name>
</gene>
<evidence type="ECO:0000313" key="19">
    <source>
        <dbReference type="EMBL" id="CEK67815.1"/>
    </source>
</evidence>
<evidence type="ECO:0000256" key="6">
    <source>
        <dbReference type="ARBA" id="ARBA00022553"/>
    </source>
</evidence>
<dbReference type="GO" id="GO:0006869">
    <property type="term" value="P:lipid transport"/>
    <property type="evidence" value="ECO:0007669"/>
    <property type="project" value="UniProtKB-KW"/>
</dbReference>
<dbReference type="InterPro" id="IPR002913">
    <property type="entry name" value="START_lipid-bd_dom"/>
</dbReference>
<dbReference type="InterPro" id="IPR041951">
    <property type="entry name" value="STARD10_START"/>
</dbReference>
<sequence length="271" mass="31239">MSSSLSLRVGDVHIPEDADFKHFKLICDETEGWKLEVNKNQTMVWTKANELSDFNMVKVRGIFTDIDAATLYDVLHDPEYRKTWDPAMLEGAELCVINPNNDIGYYAIRCPPPLKNRDFVTQRSWLDLGSEKIIINHSVNYAALPPKKGVIRGTSFLTGYYIIKLDDKRIQFTYVSQSDPKGNLPAWVMNRLTRIFAPKVISRIHKATKNYDSWKAKNRPDFKPWSNPEQMMTFLPKFSQSDIVSNEKLRASSDSLEEGDLTEADYRDDDY</sequence>
<evidence type="ECO:0000256" key="9">
    <source>
        <dbReference type="ARBA" id="ARBA00023055"/>
    </source>
</evidence>
<evidence type="ECO:0000256" key="2">
    <source>
        <dbReference type="ARBA" id="ARBA00004370"/>
    </source>
</evidence>
<evidence type="ECO:0000256" key="8">
    <source>
        <dbReference type="ARBA" id="ARBA00022990"/>
    </source>
</evidence>
<evidence type="ECO:0000256" key="7">
    <source>
        <dbReference type="ARBA" id="ARBA00022846"/>
    </source>
</evidence>
<feature type="domain" description="START" evidence="18">
    <location>
        <begin position="29"/>
        <end position="213"/>
    </location>
</feature>
<keyword evidence="11" id="KW-0446">Lipid-binding</keyword>
<name>A0A0B6ZJ74_9EUPU</name>
<reference evidence="19" key="1">
    <citation type="submission" date="2014-12" db="EMBL/GenBank/DDBJ databases">
        <title>Insight into the proteome of Arion vulgaris.</title>
        <authorList>
            <person name="Aradska J."/>
            <person name="Bulat T."/>
            <person name="Smidak R."/>
            <person name="Sarate P."/>
            <person name="Gangsoo J."/>
            <person name="Sialana F."/>
            <person name="Bilban M."/>
            <person name="Lubec G."/>
        </authorList>
    </citation>
    <scope>NUCLEOTIDE SEQUENCE</scope>
    <source>
        <tissue evidence="19">Skin</tissue>
    </source>
</reference>
<evidence type="ECO:0000256" key="16">
    <source>
        <dbReference type="ARBA" id="ARBA00080073"/>
    </source>
</evidence>
<dbReference type="InterPro" id="IPR023393">
    <property type="entry name" value="START-like_dom_sf"/>
</dbReference>
<evidence type="ECO:0000256" key="14">
    <source>
        <dbReference type="ARBA" id="ARBA00070345"/>
    </source>
</evidence>
<dbReference type="FunFam" id="3.30.530.20:FF:000008">
    <property type="entry name" value="START domain containing 10"/>
    <property type="match status" value="1"/>
</dbReference>
<keyword evidence="8" id="KW-0007">Acetylation</keyword>
<dbReference type="GO" id="GO:0005829">
    <property type="term" value="C:cytosol"/>
    <property type="evidence" value="ECO:0007669"/>
    <property type="project" value="UniProtKB-ARBA"/>
</dbReference>
<keyword evidence="6" id="KW-0597">Phosphoprotein</keyword>
<evidence type="ECO:0000256" key="11">
    <source>
        <dbReference type="ARBA" id="ARBA00023121"/>
    </source>
</evidence>
<dbReference type="InterPro" id="IPR051213">
    <property type="entry name" value="START_lipid_transfer"/>
</dbReference>
<dbReference type="EMBL" id="HACG01020950">
    <property type="protein sequence ID" value="CEK67815.1"/>
    <property type="molecule type" value="Transcribed_RNA"/>
</dbReference>
<evidence type="ECO:0000256" key="15">
    <source>
        <dbReference type="ARBA" id="ARBA00076937"/>
    </source>
</evidence>
<evidence type="ECO:0000256" key="17">
    <source>
        <dbReference type="SAM" id="MobiDB-lite"/>
    </source>
</evidence>
<dbReference type="SUPFAM" id="SSF55961">
    <property type="entry name" value="Bet v1-like"/>
    <property type="match status" value="1"/>
</dbReference>
<dbReference type="GO" id="GO:0016020">
    <property type="term" value="C:membrane"/>
    <property type="evidence" value="ECO:0007669"/>
    <property type="project" value="UniProtKB-SubCell"/>
</dbReference>
<dbReference type="PANTHER" id="PTHR19308:SF14">
    <property type="entry name" value="START DOMAIN-CONTAINING PROTEIN"/>
    <property type="match status" value="1"/>
</dbReference>
<accession>A0A0B6ZJ74</accession>
<protein>
    <recommendedName>
        <fullName evidence="14">START domain-containing protein 10</fullName>
    </recommendedName>
    <alternativeName>
        <fullName evidence="15">PCTP-like protein</fullName>
    </alternativeName>
    <alternativeName>
        <fullName evidence="16">StAR-related lipid transfer protein 10</fullName>
    </alternativeName>
</protein>
<evidence type="ECO:0000259" key="18">
    <source>
        <dbReference type="PROSITE" id="PS50848"/>
    </source>
</evidence>
<keyword evidence="12" id="KW-0472">Membrane</keyword>
<evidence type="ECO:0000256" key="10">
    <source>
        <dbReference type="ARBA" id="ARBA00023069"/>
    </source>
</evidence>
<dbReference type="GO" id="GO:0008289">
    <property type="term" value="F:lipid binding"/>
    <property type="evidence" value="ECO:0007669"/>
    <property type="project" value="UniProtKB-KW"/>
</dbReference>
<keyword evidence="4" id="KW-0813">Transport</keyword>
<comment type="subcellular location">
    <subcellularLocation>
        <location evidence="1">Cell projection</location>
        <location evidence="1">Cilium</location>
        <location evidence="1">Flagellum</location>
    </subcellularLocation>
    <subcellularLocation>
        <location evidence="3">Cytoplasm</location>
    </subcellularLocation>
    <subcellularLocation>
        <location evidence="2">Membrane</location>
    </subcellularLocation>
</comment>
<dbReference type="CDD" id="cd08871">
    <property type="entry name" value="START_STARD10-like"/>
    <property type="match status" value="1"/>
</dbReference>
<evidence type="ECO:0000256" key="1">
    <source>
        <dbReference type="ARBA" id="ARBA00004230"/>
    </source>
</evidence>
<dbReference type="PANTHER" id="PTHR19308">
    <property type="entry name" value="PHOSPHATIDYLCHOLINE TRANSFER PROTEIN"/>
    <property type="match status" value="1"/>
</dbReference>
<keyword evidence="9" id="KW-0445">Lipid transport</keyword>
<evidence type="ECO:0000256" key="5">
    <source>
        <dbReference type="ARBA" id="ARBA00022490"/>
    </source>
</evidence>
<keyword evidence="10" id="KW-0969">Cilium</keyword>
<dbReference type="AlphaFoldDB" id="A0A0B6ZJ74"/>
<feature type="region of interest" description="Disordered" evidence="17">
    <location>
        <begin position="249"/>
        <end position="271"/>
    </location>
</feature>
<dbReference type="PROSITE" id="PS50848">
    <property type="entry name" value="START"/>
    <property type="match status" value="1"/>
</dbReference>
<feature type="compositionally biased region" description="Acidic residues" evidence="17">
    <location>
        <begin position="255"/>
        <end position="271"/>
    </location>
</feature>
<evidence type="ECO:0000256" key="12">
    <source>
        <dbReference type="ARBA" id="ARBA00023136"/>
    </source>
</evidence>
<evidence type="ECO:0000256" key="3">
    <source>
        <dbReference type="ARBA" id="ARBA00004496"/>
    </source>
</evidence>
<dbReference type="Gene3D" id="3.30.530.20">
    <property type="match status" value="1"/>
</dbReference>
<dbReference type="SMART" id="SM00234">
    <property type="entry name" value="START"/>
    <property type="match status" value="1"/>
</dbReference>